<dbReference type="PANTHER" id="PTHR43660:SF1">
    <property type="entry name" value="DIPEPTIDYL CARBOXYPEPTIDASE"/>
    <property type="match status" value="1"/>
</dbReference>
<dbReference type="CDD" id="cd06456">
    <property type="entry name" value="M3A_DCP"/>
    <property type="match status" value="1"/>
</dbReference>
<evidence type="ECO:0000256" key="5">
    <source>
        <dbReference type="ARBA" id="ARBA00022833"/>
    </source>
</evidence>
<comment type="caution">
    <text evidence="9">The sequence shown here is derived from an EMBL/GenBank/DDBJ whole genome shotgun (WGS) entry which is preliminary data.</text>
</comment>
<dbReference type="AlphaFoldDB" id="A0A840IPV1"/>
<dbReference type="PANTHER" id="PTHR43660">
    <property type="entry name" value="DIPEPTIDYL CARBOXYPEPTIDASE"/>
    <property type="match status" value="1"/>
</dbReference>
<evidence type="ECO:0000259" key="8">
    <source>
        <dbReference type="Pfam" id="PF01432"/>
    </source>
</evidence>
<sequence>MENQERYPMISPDNPFAAPSELPYELPPFDRISDEHYRPAFEAGLAEHTAEIERIATDAAEPTFENTIAAMERAGALLTRVSGTFFNLIGSNASEANQEVQAELAPRLAAHSDAIHLDPRLFARIDTLHERRADLGLSPEQLRLLERVHTDFRRSGAGLAEAEQEKLRKLNGKLSTLQTRFSQNLLRDTNDLAVVLDDEAELAGLGEGAVAAAAAAAGERGLHGKYVLTLTLPTAQAALESLENRAVRERVFTASVSRGNRDNESDNKAVVLEIARLRAERAALLGYPNHASYVIEDQTAKTLEAASGLLERLAPVAVANARTEAVELQRYLEADVPGATLQPWDWAFYAERVRRERYDVDTAALRPYFELDRVLHDGVFHAANRLYGLSVTERHDLPKYHPDVRIFEVRDADGSELGLFLMDYYARDSKRGGAWMNNFVDQSRLLGKRTVVVNVLNVSKPPAGEPTLLSLDEVRTSFHEFGHALHSLLSGVEFPAFSGTSVPRDFVEYPSQVNEMWQMWPEVLANYAKHHVTGEPLPAEQVAKLQAAEQYGEGFRTTEYLAASLLDLAWHRLGPDDRVEDVQRFEAEALDKAGVAVASIPPRYRTTYFNHVFAGGYSAGYYSYIWSEVLDADTVQWFTENGGLKRENGDHFRRTLLGLGGSVDPMEAFATFRGRAPEIQPLLERRGLGNA</sequence>
<keyword evidence="5 7" id="KW-0862">Zinc</keyword>
<evidence type="ECO:0000256" key="2">
    <source>
        <dbReference type="ARBA" id="ARBA00022670"/>
    </source>
</evidence>
<dbReference type="InterPro" id="IPR024079">
    <property type="entry name" value="MetalloPept_cat_dom_sf"/>
</dbReference>
<dbReference type="GO" id="GO:0004180">
    <property type="term" value="F:carboxypeptidase activity"/>
    <property type="evidence" value="ECO:0007669"/>
    <property type="project" value="UniProtKB-KW"/>
</dbReference>
<dbReference type="GO" id="GO:0004222">
    <property type="term" value="F:metalloendopeptidase activity"/>
    <property type="evidence" value="ECO:0007669"/>
    <property type="project" value="InterPro"/>
</dbReference>
<protein>
    <submittedName>
        <fullName evidence="9">Peptidyl-dipeptidase Dcp</fullName>
        <ecNumber evidence="9">3.4.15.5</ecNumber>
    </submittedName>
</protein>
<accession>A0A840IPV1</accession>
<keyword evidence="9" id="KW-0121">Carboxypeptidase</keyword>
<dbReference type="Gene3D" id="1.10.1370.10">
    <property type="entry name" value="Neurolysin, domain 3"/>
    <property type="match status" value="1"/>
</dbReference>
<dbReference type="EMBL" id="JACHMG010000001">
    <property type="protein sequence ID" value="MBB4683485.1"/>
    <property type="molecule type" value="Genomic_DNA"/>
</dbReference>
<keyword evidence="3 7" id="KW-0479">Metal-binding</keyword>
<dbReference type="SUPFAM" id="SSF55486">
    <property type="entry name" value="Metalloproteases ('zincins'), catalytic domain"/>
    <property type="match status" value="1"/>
</dbReference>
<evidence type="ECO:0000256" key="6">
    <source>
        <dbReference type="ARBA" id="ARBA00023049"/>
    </source>
</evidence>
<dbReference type="Gene3D" id="3.40.390.10">
    <property type="entry name" value="Collagenase (Catalytic Domain)"/>
    <property type="match status" value="1"/>
</dbReference>
<feature type="domain" description="Peptidase M3A/M3B catalytic" evidence="8">
    <location>
        <begin position="239"/>
        <end position="687"/>
    </location>
</feature>
<evidence type="ECO:0000256" key="7">
    <source>
        <dbReference type="RuleBase" id="RU003435"/>
    </source>
</evidence>
<evidence type="ECO:0000313" key="10">
    <source>
        <dbReference type="Proteomes" id="UP000581769"/>
    </source>
</evidence>
<organism evidence="9 10">
    <name type="scientific">Amycolatopsis jiangsuensis</name>
    <dbReference type="NCBI Taxonomy" id="1181879"/>
    <lineage>
        <taxon>Bacteria</taxon>
        <taxon>Bacillati</taxon>
        <taxon>Actinomycetota</taxon>
        <taxon>Actinomycetes</taxon>
        <taxon>Pseudonocardiales</taxon>
        <taxon>Pseudonocardiaceae</taxon>
        <taxon>Amycolatopsis</taxon>
    </lineage>
</organism>
<dbReference type="InterPro" id="IPR024077">
    <property type="entry name" value="Neurolysin/TOP_dom2"/>
</dbReference>
<dbReference type="EC" id="3.4.15.5" evidence="9"/>
<keyword evidence="2 7" id="KW-0645">Protease</keyword>
<dbReference type="GO" id="GO:0006508">
    <property type="term" value="P:proteolysis"/>
    <property type="evidence" value="ECO:0007669"/>
    <property type="project" value="UniProtKB-KW"/>
</dbReference>
<dbReference type="InterPro" id="IPR045090">
    <property type="entry name" value="Pept_M3A_M3B"/>
</dbReference>
<dbReference type="Pfam" id="PF01432">
    <property type="entry name" value="Peptidase_M3"/>
    <property type="match status" value="1"/>
</dbReference>
<gene>
    <name evidence="9" type="ORF">BJY18_000970</name>
</gene>
<dbReference type="GO" id="GO:0008241">
    <property type="term" value="F:peptidyl-dipeptidase activity"/>
    <property type="evidence" value="ECO:0007669"/>
    <property type="project" value="UniProtKB-EC"/>
</dbReference>
<dbReference type="FunFam" id="3.40.390.10:FF:000009">
    <property type="entry name" value="Oligopeptidase A"/>
    <property type="match status" value="1"/>
</dbReference>
<evidence type="ECO:0000313" key="9">
    <source>
        <dbReference type="EMBL" id="MBB4683485.1"/>
    </source>
</evidence>
<dbReference type="GO" id="GO:0005829">
    <property type="term" value="C:cytosol"/>
    <property type="evidence" value="ECO:0007669"/>
    <property type="project" value="TreeGrafter"/>
</dbReference>
<keyword evidence="6 7" id="KW-0482">Metalloprotease</keyword>
<evidence type="ECO:0000256" key="1">
    <source>
        <dbReference type="ARBA" id="ARBA00006040"/>
    </source>
</evidence>
<keyword evidence="10" id="KW-1185">Reference proteome</keyword>
<evidence type="ECO:0000256" key="4">
    <source>
        <dbReference type="ARBA" id="ARBA00022801"/>
    </source>
</evidence>
<name>A0A840IPV1_9PSEU</name>
<dbReference type="Proteomes" id="UP000581769">
    <property type="component" value="Unassembled WGS sequence"/>
</dbReference>
<comment type="similarity">
    <text evidence="1 7">Belongs to the peptidase M3 family.</text>
</comment>
<dbReference type="InterPro" id="IPR001567">
    <property type="entry name" value="Pept_M3A_M3B_dom"/>
</dbReference>
<reference evidence="9 10" key="1">
    <citation type="submission" date="2020-08" db="EMBL/GenBank/DDBJ databases">
        <title>Sequencing the genomes of 1000 actinobacteria strains.</title>
        <authorList>
            <person name="Klenk H.-P."/>
        </authorList>
    </citation>
    <scope>NUCLEOTIDE SEQUENCE [LARGE SCALE GENOMIC DNA]</scope>
    <source>
        <strain evidence="9 10">DSM 45859</strain>
    </source>
</reference>
<comment type="cofactor">
    <cofactor evidence="7">
        <name>Zn(2+)</name>
        <dbReference type="ChEBI" id="CHEBI:29105"/>
    </cofactor>
    <text evidence="7">Binds 1 zinc ion.</text>
</comment>
<evidence type="ECO:0000256" key="3">
    <source>
        <dbReference type="ARBA" id="ARBA00022723"/>
    </source>
</evidence>
<proteinExistence type="inferred from homology"/>
<dbReference type="Gene3D" id="1.10.1370.40">
    <property type="match status" value="1"/>
</dbReference>
<keyword evidence="4 7" id="KW-0378">Hydrolase</keyword>
<dbReference type="InterPro" id="IPR034005">
    <property type="entry name" value="M3A_DCP"/>
</dbReference>
<dbReference type="GO" id="GO:0046872">
    <property type="term" value="F:metal ion binding"/>
    <property type="evidence" value="ECO:0007669"/>
    <property type="project" value="UniProtKB-UniRule"/>
</dbReference>